<feature type="domain" description="FAD-binding" evidence="2">
    <location>
        <begin position="9"/>
        <end position="331"/>
    </location>
</feature>
<proteinExistence type="predicted"/>
<comment type="caution">
    <text evidence="3">The sequence shown here is derived from an EMBL/GenBank/DDBJ whole genome shotgun (WGS) entry which is preliminary data.</text>
</comment>
<evidence type="ECO:0000256" key="1">
    <source>
        <dbReference type="ARBA" id="ARBA00023002"/>
    </source>
</evidence>
<dbReference type="PANTHER" id="PTHR43747">
    <property type="entry name" value="FAD-BINDING PROTEIN"/>
    <property type="match status" value="1"/>
</dbReference>
<dbReference type="InterPro" id="IPR050816">
    <property type="entry name" value="Flavin-dep_Halogenase_NPB"/>
</dbReference>
<dbReference type="PANTHER" id="PTHR43747:SF5">
    <property type="entry name" value="FAD-BINDING DOMAIN-CONTAINING PROTEIN"/>
    <property type="match status" value="1"/>
</dbReference>
<protein>
    <submittedName>
        <fullName evidence="3">Dehydrogenase (Flavoprotein)</fullName>
    </submittedName>
</protein>
<dbReference type="PRINTS" id="PR00420">
    <property type="entry name" value="RNGMNOXGNASE"/>
</dbReference>
<dbReference type="Gene3D" id="3.50.50.60">
    <property type="entry name" value="FAD/NAD(P)-binding domain"/>
    <property type="match status" value="1"/>
</dbReference>
<dbReference type="SUPFAM" id="SSF51905">
    <property type="entry name" value="FAD/NAD(P)-binding domain"/>
    <property type="match status" value="1"/>
</dbReference>
<dbReference type="InterPro" id="IPR002938">
    <property type="entry name" value="FAD-bd"/>
</dbReference>
<dbReference type="EMBL" id="CAXJRC010000004">
    <property type="protein sequence ID" value="CAL2105211.1"/>
    <property type="molecule type" value="Genomic_DNA"/>
</dbReference>
<keyword evidence="4" id="KW-1185">Reference proteome</keyword>
<reference evidence="3 4" key="1">
    <citation type="submission" date="2024-05" db="EMBL/GenBank/DDBJ databases">
        <authorList>
            <person name="Duchaud E."/>
        </authorList>
    </citation>
    <scope>NUCLEOTIDE SEQUENCE [LARGE SCALE GENOMIC DNA]</scope>
    <source>
        <strain evidence="3">Ena-SAMPLE-TAB-13-05-2024-13:56:06:370-140305</strain>
    </source>
</reference>
<keyword evidence="1" id="KW-0560">Oxidoreductase</keyword>
<accession>A0ABM9PI12</accession>
<dbReference type="Pfam" id="PF01494">
    <property type="entry name" value="FAD_binding_3"/>
    <property type="match status" value="1"/>
</dbReference>
<dbReference type="InterPro" id="IPR036188">
    <property type="entry name" value="FAD/NAD-bd_sf"/>
</dbReference>
<dbReference type="RefSeq" id="WP_348737042.1">
    <property type="nucleotide sequence ID" value="NZ_CAXJRC010000004.1"/>
</dbReference>
<dbReference type="Proteomes" id="UP001497602">
    <property type="component" value="Unassembled WGS sequence"/>
</dbReference>
<organism evidence="3 4">
    <name type="scientific">Tenacibaculum vairaonense</name>
    <dbReference type="NCBI Taxonomy" id="3137860"/>
    <lineage>
        <taxon>Bacteria</taxon>
        <taxon>Pseudomonadati</taxon>
        <taxon>Bacteroidota</taxon>
        <taxon>Flavobacteriia</taxon>
        <taxon>Flavobacteriales</taxon>
        <taxon>Flavobacteriaceae</taxon>
        <taxon>Tenacibaculum</taxon>
    </lineage>
</organism>
<evidence type="ECO:0000313" key="3">
    <source>
        <dbReference type="EMBL" id="CAL2105211.1"/>
    </source>
</evidence>
<evidence type="ECO:0000313" key="4">
    <source>
        <dbReference type="Proteomes" id="UP001497602"/>
    </source>
</evidence>
<dbReference type="Gene3D" id="3.30.9.100">
    <property type="match status" value="1"/>
</dbReference>
<evidence type="ECO:0000259" key="2">
    <source>
        <dbReference type="Pfam" id="PF01494"/>
    </source>
</evidence>
<name>A0ABM9PI12_9FLAO</name>
<sequence>MNPETHLHTDVLIVGKGVSGLVLSYLLEKKGINVAFLDKETNTSKIILAETIPPSTLALLDQLQLLSVFESCATKTYGYQSIWNSNQIHEETFFKHNPFKHGLKLNKKQLINTLEKQLNSKVINYQTLKELQITEQGVVSKIQLDNNIQTISSKLIIDGTGRNRAVLNTLKIPTQTLDDTIAFICYLPKTNATLKYGFFTETFNDGWGTVSDLNETTRILTIYTSKSNSMYKKLKHYNNWKDVLTETQVLKKHLPNTTINYKVVGRLANSSIAEKITGSKWLAIGDAAMAFDPISSHGISNALFCAHKASIAIDDFLSKKNNKAFTTYEHTLSTIFKEYYRIKEELYTTLKTEKAVH</sequence>
<gene>
    <name evidence="3" type="ORF">T190115A13A_130086</name>
</gene>